<dbReference type="PANTHER" id="PTHR11406:SF23">
    <property type="entry name" value="PHOSPHOGLYCERATE KINASE 1, CHLOROPLASTIC-RELATED"/>
    <property type="match status" value="1"/>
</dbReference>
<evidence type="ECO:0000256" key="15">
    <source>
        <dbReference type="PIRSR" id="PIRSR000724-2"/>
    </source>
</evidence>
<feature type="binding site" evidence="13 14">
    <location>
        <begin position="60"/>
        <end position="63"/>
    </location>
    <ligand>
        <name>substrate</name>
    </ligand>
</feature>
<evidence type="ECO:0000256" key="13">
    <source>
        <dbReference type="HAMAP-Rule" id="MF_00145"/>
    </source>
</evidence>
<comment type="caution">
    <text evidence="17">The sequence shown here is derived from an EMBL/GenBank/DDBJ whole genome shotgun (WGS) entry which is preliminary data.</text>
</comment>
<keyword evidence="18" id="KW-1185">Reference proteome</keyword>
<dbReference type="HAMAP" id="MF_00145">
    <property type="entry name" value="Phosphoglyc_kinase"/>
    <property type="match status" value="1"/>
</dbReference>
<evidence type="ECO:0000256" key="12">
    <source>
        <dbReference type="ARBA" id="ARBA00023152"/>
    </source>
</evidence>
<comment type="subcellular location">
    <subcellularLocation>
        <location evidence="13">Cytoplasm</location>
    </subcellularLocation>
</comment>
<evidence type="ECO:0000256" key="14">
    <source>
        <dbReference type="PIRSR" id="PIRSR000724-1"/>
    </source>
</evidence>
<evidence type="ECO:0000256" key="5">
    <source>
        <dbReference type="ARBA" id="ARBA00013061"/>
    </source>
</evidence>
<feature type="binding site" evidence="14">
    <location>
        <position position="118"/>
    </location>
    <ligand>
        <name>(2R)-3-phosphoglycerate</name>
        <dbReference type="ChEBI" id="CHEBI:58272"/>
    </ligand>
</feature>
<dbReference type="FunFam" id="3.40.50.1260:FF:000006">
    <property type="entry name" value="Phosphoglycerate kinase"/>
    <property type="match status" value="1"/>
</dbReference>
<evidence type="ECO:0000256" key="10">
    <source>
        <dbReference type="ARBA" id="ARBA00022777"/>
    </source>
</evidence>
<dbReference type="CDD" id="cd00318">
    <property type="entry name" value="Phosphoglycerate_kinase"/>
    <property type="match status" value="1"/>
</dbReference>
<comment type="caution">
    <text evidence="13">Lacks conserved residue(s) required for the propagation of feature annotation.</text>
</comment>
<protein>
    <recommendedName>
        <fullName evidence="6 13">Phosphoglycerate kinase</fullName>
        <ecNumber evidence="5 13">2.7.2.3</ecNumber>
    </recommendedName>
</protein>
<dbReference type="PANTHER" id="PTHR11406">
    <property type="entry name" value="PHOSPHOGLYCERATE KINASE"/>
    <property type="match status" value="1"/>
</dbReference>
<dbReference type="GO" id="GO:0005829">
    <property type="term" value="C:cytosol"/>
    <property type="evidence" value="ECO:0007669"/>
    <property type="project" value="TreeGrafter"/>
</dbReference>
<dbReference type="GO" id="GO:0005524">
    <property type="term" value="F:ATP binding"/>
    <property type="evidence" value="ECO:0007669"/>
    <property type="project" value="UniProtKB-KW"/>
</dbReference>
<dbReference type="Proteomes" id="UP000254925">
    <property type="component" value="Unassembled WGS sequence"/>
</dbReference>
<sequence>MTAFRTLDQADVKGKRVLVRVDLNVPMENGRVTDATRIERVLPTIREIADKGGKVILLAHFGRPKGRDPKESLKPVAEAVSTHLGKPVFFADDCIGEAAAQAVNGLKDGDVLLLENTRFHAGEEKNDKAFVAELAKLGDLYVNDAFSAAHRAHASTEGLARVLPSYAGRTMQAELEALTKGLEAPKRPVVAIVGGAKVSTKIDLLENLVKKVDALVIGGGMANTFVHAMGLGIGKSLAEKDLAATALRIIEQARESNCAIILPVDGVCAYEFKAGAQNHTYGIDAIPEDQMILDVGSQSVERVSAAINDAATLVWNGPLGAFEIPPFDQGTVAAARHAAQRTKEGKLVSVAGGGDTVAALNHAGVAESFTYVSTAGGAFLEWLEGKSLPGVEALKA</sequence>
<dbReference type="PIRSF" id="PIRSF000724">
    <property type="entry name" value="Pgk"/>
    <property type="match status" value="1"/>
</dbReference>
<keyword evidence="11 13" id="KW-0067">ATP-binding</keyword>
<evidence type="ECO:0000256" key="7">
    <source>
        <dbReference type="ARBA" id="ARBA00022490"/>
    </source>
</evidence>
<dbReference type="GO" id="GO:0006094">
    <property type="term" value="P:gluconeogenesis"/>
    <property type="evidence" value="ECO:0007669"/>
    <property type="project" value="TreeGrafter"/>
</dbReference>
<evidence type="ECO:0000256" key="6">
    <source>
        <dbReference type="ARBA" id="ARBA00016471"/>
    </source>
</evidence>
<evidence type="ECO:0000256" key="4">
    <source>
        <dbReference type="ARBA" id="ARBA00011245"/>
    </source>
</evidence>
<accession>A0A370HH99</accession>
<dbReference type="PRINTS" id="PR00477">
    <property type="entry name" value="PHGLYCKINASE"/>
</dbReference>
<dbReference type="AlphaFoldDB" id="A0A370HH99"/>
<feature type="binding site" evidence="13 15">
    <location>
        <begin position="353"/>
        <end position="356"/>
    </location>
    <ligand>
        <name>ATP</name>
        <dbReference type="ChEBI" id="CHEBI:30616"/>
    </ligand>
</feature>
<feature type="binding site" evidence="14">
    <location>
        <position position="37"/>
    </location>
    <ligand>
        <name>(2R)-3-phosphoglycerate</name>
        <dbReference type="ChEBI" id="CHEBI:58272"/>
    </ligand>
</feature>
<evidence type="ECO:0000256" key="16">
    <source>
        <dbReference type="RuleBase" id="RU000532"/>
    </source>
</evidence>
<evidence type="ECO:0000256" key="2">
    <source>
        <dbReference type="ARBA" id="ARBA00004838"/>
    </source>
</evidence>
<dbReference type="EC" id="2.7.2.3" evidence="5 13"/>
<dbReference type="RefSeq" id="WP_114771503.1">
    <property type="nucleotide sequence ID" value="NZ_QQBB01000007.1"/>
</dbReference>
<dbReference type="InterPro" id="IPR015911">
    <property type="entry name" value="Phosphoglycerate_kinase_CS"/>
</dbReference>
<dbReference type="OrthoDB" id="9808460at2"/>
<feature type="binding site" evidence="13 14">
    <location>
        <begin position="22"/>
        <end position="24"/>
    </location>
    <ligand>
        <name>substrate</name>
    </ligand>
</feature>
<keyword evidence="10 13" id="KW-0418">Kinase</keyword>
<dbReference type="SUPFAM" id="SSF53748">
    <property type="entry name" value="Phosphoglycerate kinase"/>
    <property type="match status" value="1"/>
</dbReference>
<comment type="subunit">
    <text evidence="4 13">Monomer.</text>
</comment>
<feature type="binding site" evidence="13">
    <location>
        <position position="151"/>
    </location>
    <ligand>
        <name>substrate</name>
    </ligand>
</feature>
<dbReference type="FunFam" id="3.40.50.1260:FF:000031">
    <property type="entry name" value="Phosphoglycerate kinase 1"/>
    <property type="match status" value="1"/>
</dbReference>
<dbReference type="Pfam" id="PF00162">
    <property type="entry name" value="PGK"/>
    <property type="match status" value="1"/>
</dbReference>
<evidence type="ECO:0000256" key="3">
    <source>
        <dbReference type="ARBA" id="ARBA00008982"/>
    </source>
</evidence>
<evidence type="ECO:0000313" key="18">
    <source>
        <dbReference type="Proteomes" id="UP000254925"/>
    </source>
</evidence>
<feature type="binding site" evidence="13">
    <location>
        <position position="118"/>
    </location>
    <ligand>
        <name>substrate</name>
    </ligand>
</feature>
<feature type="binding site" evidence="13">
    <location>
        <position position="37"/>
    </location>
    <ligand>
        <name>substrate</name>
    </ligand>
</feature>
<feature type="binding site" evidence="14">
    <location>
        <position position="151"/>
    </location>
    <ligand>
        <name>(2R)-3-phosphoglycerate</name>
        <dbReference type="ChEBI" id="CHEBI:58272"/>
    </ligand>
</feature>
<evidence type="ECO:0000256" key="8">
    <source>
        <dbReference type="ARBA" id="ARBA00022679"/>
    </source>
</evidence>
<organism evidence="17 18">
    <name type="scientific">Microvirga subterranea</name>
    <dbReference type="NCBI Taxonomy" id="186651"/>
    <lineage>
        <taxon>Bacteria</taxon>
        <taxon>Pseudomonadati</taxon>
        <taxon>Pseudomonadota</taxon>
        <taxon>Alphaproteobacteria</taxon>
        <taxon>Hyphomicrobiales</taxon>
        <taxon>Methylobacteriaceae</taxon>
        <taxon>Microvirga</taxon>
    </lineage>
</organism>
<keyword evidence="9 13" id="KW-0547">Nucleotide-binding</keyword>
<comment type="pathway">
    <text evidence="2 13">Carbohydrate degradation; glycolysis; pyruvate from D-glyceraldehyde 3-phosphate: step 2/5.</text>
</comment>
<dbReference type="Gene3D" id="3.40.50.1260">
    <property type="entry name" value="Phosphoglycerate kinase, N-terminal domain"/>
    <property type="match status" value="2"/>
</dbReference>
<keyword evidence="7 13" id="KW-0963">Cytoplasm</keyword>
<evidence type="ECO:0000256" key="9">
    <source>
        <dbReference type="ARBA" id="ARBA00022741"/>
    </source>
</evidence>
<dbReference type="UniPathway" id="UPA00109">
    <property type="reaction ID" value="UER00185"/>
</dbReference>
<dbReference type="GO" id="GO:0006096">
    <property type="term" value="P:glycolytic process"/>
    <property type="evidence" value="ECO:0007669"/>
    <property type="project" value="UniProtKB-UniRule"/>
</dbReference>
<keyword evidence="12 13" id="KW-0324">Glycolysis</keyword>
<name>A0A370HH99_9HYPH</name>
<comment type="similarity">
    <text evidence="3 13 16">Belongs to the phosphoglycerate kinase family.</text>
</comment>
<dbReference type="InterPro" id="IPR015824">
    <property type="entry name" value="Phosphoglycerate_kinase_N"/>
</dbReference>
<feature type="binding site" evidence="13 15">
    <location>
        <position position="201"/>
    </location>
    <ligand>
        <name>ATP</name>
        <dbReference type="ChEBI" id="CHEBI:30616"/>
    </ligand>
</feature>
<gene>
    <name evidence="13" type="primary">pgk</name>
    <name evidence="17" type="ORF">DES45_107202</name>
</gene>
<dbReference type="InterPro" id="IPR001576">
    <property type="entry name" value="Phosphoglycerate_kinase"/>
</dbReference>
<dbReference type="GO" id="GO:0004618">
    <property type="term" value="F:phosphoglycerate kinase activity"/>
    <property type="evidence" value="ECO:0007669"/>
    <property type="project" value="UniProtKB-UniRule"/>
</dbReference>
<evidence type="ECO:0000313" key="17">
    <source>
        <dbReference type="EMBL" id="RDI57285.1"/>
    </source>
</evidence>
<comment type="catalytic activity">
    <reaction evidence="1 13 16">
        <text>(2R)-3-phosphoglycerate + ATP = (2R)-3-phospho-glyceroyl phosphate + ADP</text>
        <dbReference type="Rhea" id="RHEA:14801"/>
        <dbReference type="ChEBI" id="CHEBI:30616"/>
        <dbReference type="ChEBI" id="CHEBI:57604"/>
        <dbReference type="ChEBI" id="CHEBI:58272"/>
        <dbReference type="ChEBI" id="CHEBI:456216"/>
        <dbReference type="EC" id="2.7.2.3"/>
    </reaction>
</comment>
<reference evidence="17 18" key="1">
    <citation type="submission" date="2018-07" db="EMBL/GenBank/DDBJ databases">
        <title>Genomic Encyclopedia of Type Strains, Phase IV (KMG-IV): sequencing the most valuable type-strain genomes for metagenomic binning, comparative biology and taxonomic classification.</title>
        <authorList>
            <person name="Goeker M."/>
        </authorList>
    </citation>
    <scope>NUCLEOTIDE SEQUENCE [LARGE SCALE GENOMIC DNA]</scope>
    <source>
        <strain evidence="17 18">DSM 14364</strain>
    </source>
</reference>
<dbReference type="InterPro" id="IPR036043">
    <property type="entry name" value="Phosphoglycerate_kinase_sf"/>
</dbReference>
<evidence type="ECO:0000256" key="11">
    <source>
        <dbReference type="ARBA" id="ARBA00022840"/>
    </source>
</evidence>
<keyword evidence="8 13" id="KW-0808">Transferase</keyword>
<dbReference type="EMBL" id="QQBB01000007">
    <property type="protein sequence ID" value="RDI57285.1"/>
    <property type="molecule type" value="Genomic_DNA"/>
</dbReference>
<dbReference type="PROSITE" id="PS00111">
    <property type="entry name" value="PGLYCERATE_KINASE"/>
    <property type="match status" value="1"/>
</dbReference>
<feature type="binding site" evidence="13 15">
    <location>
        <position position="323"/>
    </location>
    <ligand>
        <name>ATP</name>
        <dbReference type="ChEBI" id="CHEBI:30616"/>
    </ligand>
</feature>
<evidence type="ECO:0000256" key="1">
    <source>
        <dbReference type="ARBA" id="ARBA00000642"/>
    </source>
</evidence>
<proteinExistence type="inferred from homology"/>
<dbReference type="GO" id="GO:0043531">
    <property type="term" value="F:ADP binding"/>
    <property type="evidence" value="ECO:0007669"/>
    <property type="project" value="TreeGrafter"/>
</dbReference>